<proteinExistence type="predicted"/>
<name>A0AAD8HCC4_9APIA</name>
<dbReference type="Gene3D" id="1.25.40.10">
    <property type="entry name" value="Tetratricopeptide repeat domain"/>
    <property type="match status" value="5"/>
</dbReference>
<feature type="repeat" description="PPR" evidence="2">
    <location>
        <begin position="176"/>
        <end position="210"/>
    </location>
</feature>
<dbReference type="GO" id="GO:0003723">
    <property type="term" value="F:RNA binding"/>
    <property type="evidence" value="ECO:0007669"/>
    <property type="project" value="InterPro"/>
</dbReference>
<dbReference type="FunFam" id="1.25.40.10:FF:000694">
    <property type="entry name" value="Pentatricopeptide repeat-containing protein At3g50420"/>
    <property type="match status" value="1"/>
</dbReference>
<dbReference type="Pfam" id="PF01535">
    <property type="entry name" value="PPR"/>
    <property type="match status" value="4"/>
</dbReference>
<accession>A0AAD8HCC4</accession>
<organism evidence="3 4">
    <name type="scientific">Heracleum sosnowskyi</name>
    <dbReference type="NCBI Taxonomy" id="360622"/>
    <lineage>
        <taxon>Eukaryota</taxon>
        <taxon>Viridiplantae</taxon>
        <taxon>Streptophyta</taxon>
        <taxon>Embryophyta</taxon>
        <taxon>Tracheophyta</taxon>
        <taxon>Spermatophyta</taxon>
        <taxon>Magnoliopsida</taxon>
        <taxon>eudicotyledons</taxon>
        <taxon>Gunneridae</taxon>
        <taxon>Pentapetalae</taxon>
        <taxon>asterids</taxon>
        <taxon>campanulids</taxon>
        <taxon>Apiales</taxon>
        <taxon>Apiaceae</taxon>
        <taxon>Apioideae</taxon>
        <taxon>apioid superclade</taxon>
        <taxon>Tordylieae</taxon>
        <taxon>Tordyliinae</taxon>
        <taxon>Heracleum</taxon>
    </lineage>
</organism>
<dbReference type="PROSITE" id="PS51375">
    <property type="entry name" value="PPR"/>
    <property type="match status" value="5"/>
</dbReference>
<dbReference type="Proteomes" id="UP001237642">
    <property type="component" value="Unassembled WGS sequence"/>
</dbReference>
<feature type="repeat" description="PPR" evidence="2">
    <location>
        <begin position="379"/>
        <end position="413"/>
    </location>
</feature>
<dbReference type="InterPro" id="IPR046960">
    <property type="entry name" value="PPR_At4g14850-like_plant"/>
</dbReference>
<dbReference type="InterPro" id="IPR002885">
    <property type="entry name" value="PPR_rpt"/>
</dbReference>
<feature type="repeat" description="PPR" evidence="2">
    <location>
        <begin position="515"/>
        <end position="549"/>
    </location>
</feature>
<dbReference type="GO" id="GO:0009451">
    <property type="term" value="P:RNA modification"/>
    <property type="evidence" value="ECO:0007669"/>
    <property type="project" value="InterPro"/>
</dbReference>
<feature type="repeat" description="PPR" evidence="2">
    <location>
        <begin position="42"/>
        <end position="76"/>
    </location>
</feature>
<protein>
    <submittedName>
        <fullName evidence="3">Pentatricopeptide repeat-containing protein</fullName>
    </submittedName>
</protein>
<reference evidence="3" key="1">
    <citation type="submission" date="2023-02" db="EMBL/GenBank/DDBJ databases">
        <title>Genome of toxic invasive species Heracleum sosnowskyi carries increased number of genes despite the absence of recent whole-genome duplications.</title>
        <authorList>
            <person name="Schelkunov M."/>
            <person name="Shtratnikova V."/>
            <person name="Makarenko M."/>
            <person name="Klepikova A."/>
            <person name="Omelchenko D."/>
            <person name="Novikova G."/>
            <person name="Obukhova E."/>
            <person name="Bogdanov V."/>
            <person name="Penin A."/>
            <person name="Logacheva M."/>
        </authorList>
    </citation>
    <scope>NUCLEOTIDE SEQUENCE</scope>
    <source>
        <strain evidence="3">Hsosn_3</strain>
        <tissue evidence="3">Leaf</tissue>
    </source>
</reference>
<dbReference type="NCBIfam" id="TIGR00756">
    <property type="entry name" value="PPR"/>
    <property type="match status" value="6"/>
</dbReference>
<dbReference type="PANTHER" id="PTHR24015">
    <property type="entry name" value="OS07G0578800 PROTEIN-RELATED"/>
    <property type="match status" value="1"/>
</dbReference>
<dbReference type="AlphaFoldDB" id="A0AAD8HCC4"/>
<feature type="repeat" description="PPR" evidence="2">
    <location>
        <begin position="480"/>
        <end position="514"/>
    </location>
</feature>
<dbReference type="InterPro" id="IPR011990">
    <property type="entry name" value="TPR-like_helical_dom_sf"/>
</dbReference>
<dbReference type="EMBL" id="JAUIZM010000009">
    <property type="protein sequence ID" value="KAK1363658.1"/>
    <property type="molecule type" value="Genomic_DNA"/>
</dbReference>
<dbReference type="GO" id="GO:0099402">
    <property type="term" value="P:plant organ development"/>
    <property type="evidence" value="ECO:0007669"/>
    <property type="project" value="UniProtKB-ARBA"/>
</dbReference>
<evidence type="ECO:0000256" key="2">
    <source>
        <dbReference type="PROSITE-ProRule" id="PRU00708"/>
    </source>
</evidence>
<dbReference type="FunFam" id="1.25.40.10:FF:000158">
    <property type="entry name" value="pentatricopeptide repeat-containing protein At2g33680"/>
    <property type="match status" value="1"/>
</dbReference>
<dbReference type="PANTHER" id="PTHR24015:SF2017">
    <property type="entry name" value="PENTATRICOPEPTIDE REPEAT-CONTAINING PROTEIN"/>
    <property type="match status" value="1"/>
</dbReference>
<evidence type="ECO:0000313" key="4">
    <source>
        <dbReference type="Proteomes" id="UP001237642"/>
    </source>
</evidence>
<sequence length="593" mass="65277">MSSASSSLADLLIKQCTSTTSLRKARQLHALILTSIPITLHTPYTYNNIISMYAKCGSPEDSHNVFDKMPERNIISYSALIAAYSRSPNNAHLAFDLLSQLHATDGFRLYSSTFTGLLQASLCMGDNVLGSALHCQGVKFGFLDDKYVQTSLLSLYLNCKDMECAKKVFYDNKFKDTVAWNTIINGFMKSEKILQGMHYFGNMVRSGARPCKFTYSTMLNACSKLGDYDIGRVVHARVILSGTIADLPLYNALLDMYCTCGDTRTACTVFSRIENPDSVSCNSMIAGYAGNGDGEKVMDMFVRFWQISTEKPDEYTFAAVISATGSFPSTSYGKLLHAQVTKIGLQRSVYVGSTLFSMYFKNGDSASAEGVFNTLLKRDVVLWTDMIAGYSRLAEGENAIRFFTGMLEEGHKPDGFTLSSVLSACADLAAELQGEMIHSQAIKRGYDVEMSVSGSLIDMYAKIGHLKAAEVIISQVKKPDLKCWNSILGGYGNHGKVIEALKVFDEIIKLGLCPDRVTYLSILGACSHCGLVNEGRYLWSLMLETGLTPGPKHYSCMISLLTRAGLLVEAEQMIIESPYSSENLENFVKFMCS</sequence>
<comment type="caution">
    <text evidence="3">The sequence shown here is derived from an EMBL/GenBank/DDBJ whole genome shotgun (WGS) entry which is preliminary data.</text>
</comment>
<evidence type="ECO:0000313" key="3">
    <source>
        <dbReference type="EMBL" id="KAK1363658.1"/>
    </source>
</evidence>
<reference evidence="3" key="2">
    <citation type="submission" date="2023-05" db="EMBL/GenBank/DDBJ databases">
        <authorList>
            <person name="Schelkunov M.I."/>
        </authorList>
    </citation>
    <scope>NUCLEOTIDE SEQUENCE</scope>
    <source>
        <strain evidence="3">Hsosn_3</strain>
        <tissue evidence="3">Leaf</tissue>
    </source>
</reference>
<gene>
    <name evidence="3" type="ORF">POM88_039219</name>
</gene>
<keyword evidence="1" id="KW-0677">Repeat</keyword>
<keyword evidence="4" id="KW-1185">Reference proteome</keyword>
<dbReference type="Pfam" id="PF13041">
    <property type="entry name" value="PPR_2"/>
    <property type="match status" value="3"/>
</dbReference>
<evidence type="ECO:0000256" key="1">
    <source>
        <dbReference type="ARBA" id="ARBA00022737"/>
    </source>
</evidence>
<dbReference type="FunFam" id="1.25.40.10:FF:000343">
    <property type="entry name" value="Pentatricopeptide repeat-containing protein At3g58590"/>
    <property type="match status" value="1"/>
</dbReference>